<proteinExistence type="predicted"/>
<gene>
    <name evidence="1" type="ORF">CR513_38922</name>
</gene>
<sequence>MLSIHFDMKDLSDASSIEILAGITNFMSTYVKLDKLLAVNFASYYVDKNSTSSFNFMMAKWAIS</sequence>
<name>A0A371FQI8_MUCPR</name>
<evidence type="ECO:0000313" key="2">
    <source>
        <dbReference type="Proteomes" id="UP000257109"/>
    </source>
</evidence>
<dbReference type="AlphaFoldDB" id="A0A371FQI8"/>
<dbReference type="Proteomes" id="UP000257109">
    <property type="component" value="Unassembled WGS sequence"/>
</dbReference>
<keyword evidence="2" id="KW-1185">Reference proteome</keyword>
<reference evidence="1" key="1">
    <citation type="submission" date="2018-05" db="EMBL/GenBank/DDBJ databases">
        <title>Draft genome of Mucuna pruriens seed.</title>
        <authorList>
            <person name="Nnadi N.E."/>
            <person name="Vos R."/>
            <person name="Hasami M.H."/>
            <person name="Devisetty U.K."/>
            <person name="Aguiy J.C."/>
        </authorList>
    </citation>
    <scope>NUCLEOTIDE SEQUENCE [LARGE SCALE GENOMIC DNA]</scope>
    <source>
        <strain evidence="1">JCA_2017</strain>
    </source>
</reference>
<organism evidence="1 2">
    <name type="scientific">Mucuna pruriens</name>
    <name type="common">Velvet bean</name>
    <name type="synonym">Dolichos pruriens</name>
    <dbReference type="NCBI Taxonomy" id="157652"/>
    <lineage>
        <taxon>Eukaryota</taxon>
        <taxon>Viridiplantae</taxon>
        <taxon>Streptophyta</taxon>
        <taxon>Embryophyta</taxon>
        <taxon>Tracheophyta</taxon>
        <taxon>Spermatophyta</taxon>
        <taxon>Magnoliopsida</taxon>
        <taxon>eudicotyledons</taxon>
        <taxon>Gunneridae</taxon>
        <taxon>Pentapetalae</taxon>
        <taxon>rosids</taxon>
        <taxon>fabids</taxon>
        <taxon>Fabales</taxon>
        <taxon>Fabaceae</taxon>
        <taxon>Papilionoideae</taxon>
        <taxon>50 kb inversion clade</taxon>
        <taxon>NPAAA clade</taxon>
        <taxon>indigoferoid/millettioid clade</taxon>
        <taxon>Phaseoleae</taxon>
        <taxon>Mucuna</taxon>
    </lineage>
</organism>
<comment type="caution">
    <text evidence="1">The sequence shown here is derived from an EMBL/GenBank/DDBJ whole genome shotgun (WGS) entry which is preliminary data.</text>
</comment>
<accession>A0A371FQI8</accession>
<evidence type="ECO:0000313" key="1">
    <source>
        <dbReference type="EMBL" id="RDX80521.1"/>
    </source>
</evidence>
<feature type="non-terminal residue" evidence="1">
    <location>
        <position position="1"/>
    </location>
</feature>
<protein>
    <submittedName>
        <fullName evidence="1">Uncharacterized protein</fullName>
    </submittedName>
</protein>
<dbReference type="EMBL" id="QJKJ01008193">
    <property type="protein sequence ID" value="RDX80521.1"/>
    <property type="molecule type" value="Genomic_DNA"/>
</dbReference>